<dbReference type="EMBL" id="JAMYWD010000009">
    <property type="protein sequence ID" value="KAJ4961463.1"/>
    <property type="molecule type" value="Genomic_DNA"/>
</dbReference>
<feature type="compositionally biased region" description="Basic and acidic residues" evidence="6">
    <location>
        <begin position="291"/>
        <end position="302"/>
    </location>
</feature>
<evidence type="ECO:0000256" key="3">
    <source>
        <dbReference type="ARBA" id="ARBA00023125"/>
    </source>
</evidence>
<feature type="compositionally biased region" description="Basic and acidic residues" evidence="6">
    <location>
        <begin position="200"/>
        <end position="210"/>
    </location>
</feature>
<dbReference type="InterPro" id="IPR044837">
    <property type="entry name" value="REM16-like"/>
</dbReference>
<evidence type="ECO:0000256" key="6">
    <source>
        <dbReference type="SAM" id="MobiDB-lite"/>
    </source>
</evidence>
<protein>
    <recommendedName>
        <fullName evidence="7">TF-B3 domain-containing protein</fullName>
    </recommendedName>
</protein>
<dbReference type="InterPro" id="IPR015300">
    <property type="entry name" value="DNA-bd_pseudobarrel_sf"/>
</dbReference>
<comment type="caution">
    <text evidence="8">The sequence shown here is derived from an EMBL/GenBank/DDBJ whole genome shotgun (WGS) entry which is preliminary data.</text>
</comment>
<feature type="compositionally biased region" description="Polar residues" evidence="6">
    <location>
        <begin position="309"/>
        <end position="322"/>
    </location>
</feature>
<dbReference type="PANTHER" id="PTHR31391:SF3">
    <property type="entry name" value="B3 DOMAIN-CONTAINING PROTEIN OS05G0481400"/>
    <property type="match status" value="1"/>
</dbReference>
<evidence type="ECO:0000256" key="1">
    <source>
        <dbReference type="ARBA" id="ARBA00004123"/>
    </source>
</evidence>
<organism evidence="8 9">
    <name type="scientific">Protea cynaroides</name>
    <dbReference type="NCBI Taxonomy" id="273540"/>
    <lineage>
        <taxon>Eukaryota</taxon>
        <taxon>Viridiplantae</taxon>
        <taxon>Streptophyta</taxon>
        <taxon>Embryophyta</taxon>
        <taxon>Tracheophyta</taxon>
        <taxon>Spermatophyta</taxon>
        <taxon>Magnoliopsida</taxon>
        <taxon>Proteales</taxon>
        <taxon>Proteaceae</taxon>
        <taxon>Protea</taxon>
    </lineage>
</organism>
<evidence type="ECO:0000256" key="4">
    <source>
        <dbReference type="ARBA" id="ARBA00023163"/>
    </source>
</evidence>
<keyword evidence="2" id="KW-0805">Transcription regulation</keyword>
<dbReference type="Gene3D" id="2.40.330.10">
    <property type="entry name" value="DNA-binding pseudobarrel domain"/>
    <property type="match status" value="1"/>
</dbReference>
<keyword evidence="4" id="KW-0804">Transcription</keyword>
<evidence type="ECO:0000256" key="5">
    <source>
        <dbReference type="ARBA" id="ARBA00023242"/>
    </source>
</evidence>
<dbReference type="GO" id="GO:0003677">
    <property type="term" value="F:DNA binding"/>
    <property type="evidence" value="ECO:0007669"/>
    <property type="project" value="UniProtKB-KW"/>
</dbReference>
<keyword evidence="5" id="KW-0539">Nucleus</keyword>
<dbReference type="Proteomes" id="UP001141806">
    <property type="component" value="Unassembled WGS sequence"/>
</dbReference>
<evidence type="ECO:0000313" key="9">
    <source>
        <dbReference type="Proteomes" id="UP001141806"/>
    </source>
</evidence>
<keyword evidence="3" id="KW-0238">DNA-binding</keyword>
<feature type="domain" description="TF-B3" evidence="7">
    <location>
        <begin position="75"/>
        <end position="166"/>
    </location>
</feature>
<evidence type="ECO:0000259" key="7">
    <source>
        <dbReference type="PROSITE" id="PS50863"/>
    </source>
</evidence>
<gene>
    <name evidence="8" type="ORF">NE237_021373</name>
</gene>
<comment type="subcellular location">
    <subcellularLocation>
        <location evidence="1">Nucleus</location>
    </subcellularLocation>
</comment>
<accession>A0A9Q0HB09</accession>
<feature type="region of interest" description="Disordered" evidence="6">
    <location>
        <begin position="19"/>
        <end position="45"/>
    </location>
</feature>
<name>A0A9Q0HB09_9MAGN</name>
<dbReference type="GO" id="GO:0005634">
    <property type="term" value="C:nucleus"/>
    <property type="evidence" value="ECO:0007669"/>
    <property type="project" value="UniProtKB-SubCell"/>
</dbReference>
<dbReference type="OrthoDB" id="1909330at2759"/>
<evidence type="ECO:0000256" key="2">
    <source>
        <dbReference type="ARBA" id="ARBA00023015"/>
    </source>
</evidence>
<dbReference type="Pfam" id="PF02362">
    <property type="entry name" value="B3"/>
    <property type="match status" value="1"/>
</dbReference>
<evidence type="ECO:0000313" key="8">
    <source>
        <dbReference type="EMBL" id="KAJ4961463.1"/>
    </source>
</evidence>
<reference evidence="8" key="1">
    <citation type="journal article" date="2023" name="Plant J.">
        <title>The genome of the king protea, Protea cynaroides.</title>
        <authorList>
            <person name="Chang J."/>
            <person name="Duong T.A."/>
            <person name="Schoeman C."/>
            <person name="Ma X."/>
            <person name="Roodt D."/>
            <person name="Barker N."/>
            <person name="Li Z."/>
            <person name="Van de Peer Y."/>
            <person name="Mizrachi E."/>
        </authorList>
    </citation>
    <scope>NUCLEOTIDE SEQUENCE</scope>
    <source>
        <tissue evidence="8">Young leaves</tissue>
    </source>
</reference>
<dbReference type="AlphaFoldDB" id="A0A9Q0HB09"/>
<dbReference type="SUPFAM" id="SSF101936">
    <property type="entry name" value="DNA-binding pseudobarrel domain"/>
    <property type="match status" value="1"/>
</dbReference>
<feature type="compositionally biased region" description="Basic and acidic residues" evidence="6">
    <location>
        <begin position="252"/>
        <end position="277"/>
    </location>
</feature>
<dbReference type="SMART" id="SM01019">
    <property type="entry name" value="B3"/>
    <property type="match status" value="1"/>
</dbReference>
<dbReference type="PROSITE" id="PS50863">
    <property type="entry name" value="B3"/>
    <property type="match status" value="1"/>
</dbReference>
<feature type="region of interest" description="Disordered" evidence="6">
    <location>
        <begin position="199"/>
        <end position="331"/>
    </location>
</feature>
<dbReference type="CDD" id="cd10017">
    <property type="entry name" value="B3_DNA"/>
    <property type="match status" value="1"/>
</dbReference>
<sequence length="343" mass="38167">MLELRRSARVRNSVSSYSEEPDIGLATPHKRSRTSSSWESYLGRPANEASDEERACAIRSAEMLQFKLGSKNPSLIKSMVPSHVYNGFWLGLPTKFCKDHLSANVVKMILEDEDGSEYDATYIGSKGGLSGGWRRFALDHKLDDGDALLFEQPEPTRFKIYIVRASNLTQENSINILDKKVNGITIDASLKLNENVGGKVKQEGKAEKATDVGGDEGSASHKRQQNDALNGKSEVQKENNNGTRAASKTRKQKDGFNGEREVKDERIEAEVQKEKMAQKGNRCASPKKQKKAGESGKSEVKQKKIVGNDESSVSVKPQQQDGGNKLPRKRCTETKLFRRKVFF</sequence>
<proteinExistence type="predicted"/>
<keyword evidence="9" id="KW-1185">Reference proteome</keyword>
<dbReference type="PANTHER" id="PTHR31391">
    <property type="entry name" value="B3 DOMAIN-CONTAINING PROTEIN OS11G0197600-RELATED"/>
    <property type="match status" value="1"/>
</dbReference>
<dbReference type="InterPro" id="IPR003340">
    <property type="entry name" value="B3_DNA-bd"/>
</dbReference>